<organism evidence="1 2">
    <name type="scientific">Streptococcus sanguinis</name>
    <dbReference type="NCBI Taxonomy" id="1305"/>
    <lineage>
        <taxon>Bacteria</taxon>
        <taxon>Bacillati</taxon>
        <taxon>Bacillota</taxon>
        <taxon>Bacilli</taxon>
        <taxon>Lactobacillales</taxon>
        <taxon>Streptococcaceae</taxon>
        <taxon>Streptococcus</taxon>
    </lineage>
</organism>
<name>A0A0B7GPL2_STRSA</name>
<accession>A0A0B7GPL2</accession>
<dbReference type="InterPro" id="IPR029058">
    <property type="entry name" value="AB_hydrolase_fold"/>
</dbReference>
<dbReference type="Proteomes" id="UP000183504">
    <property type="component" value="Unassembled WGS sequence"/>
</dbReference>
<dbReference type="InterPro" id="IPR022267">
    <property type="entry name" value="Asp2"/>
</dbReference>
<proteinExistence type="predicted"/>
<reference evidence="1 2" key="1">
    <citation type="submission" date="2015-01" db="EMBL/GenBank/DDBJ databases">
        <authorList>
            <person name="Pelicic Vladimir"/>
        </authorList>
    </citation>
    <scope>NUCLEOTIDE SEQUENCE [LARGE SCALE GENOMIC DNA]</scope>
    <source>
        <strain evidence="1 2">2908</strain>
    </source>
</reference>
<dbReference type="EMBL" id="CDMW01000001">
    <property type="protein sequence ID" value="CEL90029.1"/>
    <property type="molecule type" value="Genomic_DNA"/>
</dbReference>
<evidence type="ECO:0000313" key="1">
    <source>
        <dbReference type="EMBL" id="CEL90029.1"/>
    </source>
</evidence>
<sequence>MQNKLKILQIGSSDWSKELAIPDNMVWYYFFPNSNLAIKKVMEMDKISKFDAILVDDLRRIPDLFMIEPKIIPYTVFYNQEQETQEADIEYFLKRHCAQPTDMSDRADLIRKLSKALFSGQYGDKMTPLDMVVSPGFRGKICYNGYENLELEGDFGQDFQPVLSWKYNVVANASNPVELWLEYEKSGSCELRLRLYNIQEGSTADIARETIFAEEDMRESMVLDNDFTSYLGVSLEARGKGRIQVGALHQRLTRYEFGKYVLGGKILRDSHRQEINYFFYPGDLKPPLAVYFSGYRRAEGFEGFGMMRSLGCPFLLFSDPRVDGGMFYLGSQELESGIHKIIQEHLDYLDFTERDLILSGVSMGTYASVYYGSEFRPRAIILSKPLGNLGTIAKRGRLRLPKVFPTALDVLHRHTGGKEQEHMNELDRRFWRKFEKADFSRTTFGIAYMKEEDYDPTAYEDLVAALHLTEAKLVSRGVPGRHNDDFSISVSWFMNYYRMVLEKEFGRKK</sequence>
<dbReference type="Pfam" id="PF16929">
    <property type="entry name" value="Asp2"/>
    <property type="match status" value="1"/>
</dbReference>
<dbReference type="AlphaFoldDB" id="A0A0B7GPL2"/>
<protein>
    <submittedName>
        <fullName evidence="1">Accessory Sec system protein Asp2</fullName>
    </submittedName>
</protein>
<gene>
    <name evidence="1" type="primary">asp2</name>
    <name evidence="1" type="ORF">SSV_0726</name>
</gene>
<dbReference type="ESTHER" id="strsa-a0a0b7gpl2">
    <property type="family name" value="Asp2"/>
</dbReference>
<dbReference type="NCBIfam" id="TIGR03712">
    <property type="entry name" value="acc_sec_asp2"/>
    <property type="match status" value="1"/>
</dbReference>
<dbReference type="SUPFAM" id="SSF53474">
    <property type="entry name" value="alpha/beta-Hydrolases"/>
    <property type="match status" value="1"/>
</dbReference>
<dbReference type="RefSeq" id="WP_072073733.1">
    <property type="nucleotide sequence ID" value="NZ_CDMW01000001.1"/>
</dbReference>
<evidence type="ECO:0000313" key="2">
    <source>
        <dbReference type="Proteomes" id="UP000183504"/>
    </source>
</evidence>
<dbReference type="GO" id="GO:0015031">
    <property type="term" value="P:protein transport"/>
    <property type="evidence" value="ECO:0007669"/>
    <property type="project" value="InterPro"/>
</dbReference>